<protein>
    <submittedName>
        <fullName evidence="2">Putative BPI/LBP family protein</fullName>
    </submittedName>
</protein>
<evidence type="ECO:0000313" key="3">
    <source>
        <dbReference type="Proteomes" id="UP000288805"/>
    </source>
</evidence>
<dbReference type="InterPro" id="IPR001124">
    <property type="entry name" value="Lipid-bd_serum_glycop_C"/>
</dbReference>
<dbReference type="InterPro" id="IPR017943">
    <property type="entry name" value="Bactericidal_perm-incr_a/b_dom"/>
</dbReference>
<name>A0A438BQV0_VITVI</name>
<organism evidence="2 3">
    <name type="scientific">Vitis vinifera</name>
    <name type="common">Grape</name>
    <dbReference type="NCBI Taxonomy" id="29760"/>
    <lineage>
        <taxon>Eukaryota</taxon>
        <taxon>Viridiplantae</taxon>
        <taxon>Streptophyta</taxon>
        <taxon>Embryophyta</taxon>
        <taxon>Tracheophyta</taxon>
        <taxon>Spermatophyta</taxon>
        <taxon>Magnoliopsida</taxon>
        <taxon>eudicotyledons</taxon>
        <taxon>Gunneridae</taxon>
        <taxon>Pentapetalae</taxon>
        <taxon>rosids</taxon>
        <taxon>Vitales</taxon>
        <taxon>Vitaceae</taxon>
        <taxon>Viteae</taxon>
        <taxon>Vitis</taxon>
    </lineage>
</organism>
<reference evidence="2 3" key="1">
    <citation type="journal article" date="2018" name="PLoS Genet.">
        <title>Population sequencing reveals clonal diversity and ancestral inbreeding in the grapevine cultivar Chardonnay.</title>
        <authorList>
            <person name="Roach M.J."/>
            <person name="Johnson D.L."/>
            <person name="Bohlmann J."/>
            <person name="van Vuuren H.J."/>
            <person name="Jones S.J."/>
            <person name="Pretorius I.S."/>
            <person name="Schmidt S.A."/>
            <person name="Borneman A.R."/>
        </authorList>
    </citation>
    <scope>NUCLEOTIDE SEQUENCE [LARGE SCALE GENOMIC DNA]</scope>
    <source>
        <strain evidence="3">cv. Chardonnay</strain>
        <tissue evidence="2">Leaf</tissue>
    </source>
</reference>
<proteinExistence type="predicted"/>
<dbReference type="Proteomes" id="UP000288805">
    <property type="component" value="Unassembled WGS sequence"/>
</dbReference>
<sequence length="140" mass="15935">MRWFNLPAASFYFHVFEELVNPDFLVIHASGSVKIAGNNLAGSVKLNDFTMSLKWSKIGNLRMFLIQPVIWTLIETVFLPYVNVHLGKGFPLPIIHGFTLQNAEIICSYSKITVCSNVAYEDPQNLNQLPFHSYRNTVML</sequence>
<dbReference type="OrthoDB" id="10255543at2759"/>
<dbReference type="GO" id="GO:0008289">
    <property type="term" value="F:lipid binding"/>
    <property type="evidence" value="ECO:0007669"/>
    <property type="project" value="InterPro"/>
</dbReference>
<accession>A0A438BQV0</accession>
<feature type="domain" description="Lipid-binding serum glycoprotein C-terminal" evidence="1">
    <location>
        <begin position="28"/>
        <end position="107"/>
    </location>
</feature>
<evidence type="ECO:0000259" key="1">
    <source>
        <dbReference type="Pfam" id="PF02886"/>
    </source>
</evidence>
<dbReference type="AlphaFoldDB" id="A0A438BQV0"/>
<dbReference type="Pfam" id="PF02886">
    <property type="entry name" value="LBP_BPI_CETP_C"/>
    <property type="match status" value="1"/>
</dbReference>
<dbReference type="InterPro" id="IPR045897">
    <property type="entry name" value="BPI/LBP_pln"/>
</dbReference>
<dbReference type="EMBL" id="QGNW01002656">
    <property type="protein sequence ID" value="RVW13344.1"/>
    <property type="molecule type" value="Genomic_DNA"/>
</dbReference>
<dbReference type="PANTHER" id="PTHR46801">
    <property type="entry name" value="OS06G0309200 PROTEIN"/>
    <property type="match status" value="1"/>
</dbReference>
<dbReference type="SUPFAM" id="SSF55394">
    <property type="entry name" value="Bactericidal permeability-increasing protein, BPI"/>
    <property type="match status" value="1"/>
</dbReference>
<comment type="caution">
    <text evidence="2">The sequence shown here is derived from an EMBL/GenBank/DDBJ whole genome shotgun (WGS) entry which is preliminary data.</text>
</comment>
<gene>
    <name evidence="2" type="primary">VvCHDh000935_4</name>
    <name evidence="2" type="ORF">CK203_089024</name>
</gene>
<dbReference type="PANTHER" id="PTHR46801:SF6">
    <property type="entry name" value="LIPID-BINDING SERUM GLYCOPROTEIN C-TERMINAL DOMAIN-CONTAINING PROTEIN"/>
    <property type="match status" value="1"/>
</dbReference>
<evidence type="ECO:0000313" key="2">
    <source>
        <dbReference type="EMBL" id="RVW13344.1"/>
    </source>
</evidence>
<dbReference type="Gene3D" id="3.15.20.10">
    <property type="entry name" value="Bactericidal permeability-increasing protein, domain 2"/>
    <property type="match status" value="1"/>
</dbReference>